<dbReference type="Pfam" id="PF04182">
    <property type="entry name" value="B-block_TFIIIC"/>
    <property type="match status" value="1"/>
</dbReference>
<comment type="caution">
    <text evidence="9">The sequence shown here is derived from an EMBL/GenBank/DDBJ whole genome shotgun (WGS) entry which is preliminary data.</text>
</comment>
<keyword evidence="5" id="KW-0539">Nucleus</keyword>
<dbReference type="GO" id="GO:0006384">
    <property type="term" value="P:transcription initiation at RNA polymerase III promoter"/>
    <property type="evidence" value="ECO:0007669"/>
    <property type="project" value="InterPro"/>
</dbReference>
<dbReference type="GO" id="GO:0005634">
    <property type="term" value="C:nucleus"/>
    <property type="evidence" value="ECO:0007669"/>
    <property type="project" value="UniProtKB-SubCell"/>
</dbReference>
<evidence type="ECO:0000259" key="7">
    <source>
        <dbReference type="Pfam" id="PF04182"/>
    </source>
</evidence>
<evidence type="ECO:0000313" key="10">
    <source>
        <dbReference type="Proteomes" id="UP000799441"/>
    </source>
</evidence>
<proteinExistence type="predicted"/>
<keyword evidence="2" id="KW-0597">Phosphoprotein</keyword>
<feature type="region of interest" description="Disordered" evidence="6">
    <location>
        <begin position="1300"/>
        <end position="1372"/>
    </location>
</feature>
<evidence type="ECO:0000256" key="3">
    <source>
        <dbReference type="ARBA" id="ARBA00023125"/>
    </source>
</evidence>
<dbReference type="PANTHER" id="PTHR15180:SF1">
    <property type="entry name" value="GENERAL TRANSCRIPTION FACTOR 3C POLYPEPTIDE 1"/>
    <property type="match status" value="1"/>
</dbReference>
<protein>
    <recommendedName>
        <fullName evidence="11">B-block binding subunit of TFIIIC domain-containing protein</fullName>
    </recommendedName>
</protein>
<feature type="compositionally biased region" description="Polar residues" evidence="6">
    <location>
        <begin position="1020"/>
        <end position="1036"/>
    </location>
</feature>
<name>A0A9P4QGU0_9PEZI</name>
<gene>
    <name evidence="9" type="ORF">K431DRAFT_343567</name>
</gene>
<dbReference type="Proteomes" id="UP000799441">
    <property type="component" value="Unassembled WGS sequence"/>
</dbReference>
<dbReference type="GO" id="GO:0042791">
    <property type="term" value="P:5S class rRNA transcription by RNA polymerase III"/>
    <property type="evidence" value="ECO:0007669"/>
    <property type="project" value="TreeGrafter"/>
</dbReference>
<feature type="compositionally biased region" description="Acidic residues" evidence="6">
    <location>
        <begin position="330"/>
        <end position="344"/>
    </location>
</feature>
<evidence type="ECO:0000256" key="6">
    <source>
        <dbReference type="SAM" id="MobiDB-lite"/>
    </source>
</evidence>
<dbReference type="InterPro" id="IPR046488">
    <property type="entry name" value="Sfc3/Tfc3_C"/>
</dbReference>
<feature type="region of interest" description="Disordered" evidence="6">
    <location>
        <begin position="311"/>
        <end position="344"/>
    </location>
</feature>
<feature type="compositionally biased region" description="Polar residues" evidence="6">
    <location>
        <begin position="914"/>
        <end position="946"/>
    </location>
</feature>
<dbReference type="Pfam" id="PF20222">
    <property type="entry name" value="DUF6581"/>
    <property type="match status" value="1"/>
</dbReference>
<evidence type="ECO:0000313" key="9">
    <source>
        <dbReference type="EMBL" id="KAF2724631.1"/>
    </source>
</evidence>
<organism evidence="9 10">
    <name type="scientific">Polychaeton citri CBS 116435</name>
    <dbReference type="NCBI Taxonomy" id="1314669"/>
    <lineage>
        <taxon>Eukaryota</taxon>
        <taxon>Fungi</taxon>
        <taxon>Dikarya</taxon>
        <taxon>Ascomycota</taxon>
        <taxon>Pezizomycotina</taxon>
        <taxon>Dothideomycetes</taxon>
        <taxon>Dothideomycetidae</taxon>
        <taxon>Capnodiales</taxon>
        <taxon>Capnodiaceae</taxon>
        <taxon>Polychaeton</taxon>
    </lineage>
</organism>
<reference evidence="9" key="1">
    <citation type="journal article" date="2020" name="Stud. Mycol.">
        <title>101 Dothideomycetes genomes: a test case for predicting lifestyles and emergence of pathogens.</title>
        <authorList>
            <person name="Haridas S."/>
            <person name="Albert R."/>
            <person name="Binder M."/>
            <person name="Bloem J."/>
            <person name="Labutti K."/>
            <person name="Salamov A."/>
            <person name="Andreopoulos B."/>
            <person name="Baker S."/>
            <person name="Barry K."/>
            <person name="Bills G."/>
            <person name="Bluhm B."/>
            <person name="Cannon C."/>
            <person name="Castanera R."/>
            <person name="Culley D."/>
            <person name="Daum C."/>
            <person name="Ezra D."/>
            <person name="Gonzalez J."/>
            <person name="Henrissat B."/>
            <person name="Kuo A."/>
            <person name="Liang C."/>
            <person name="Lipzen A."/>
            <person name="Lutzoni F."/>
            <person name="Magnuson J."/>
            <person name="Mondo S."/>
            <person name="Nolan M."/>
            <person name="Ohm R."/>
            <person name="Pangilinan J."/>
            <person name="Park H.-J."/>
            <person name="Ramirez L."/>
            <person name="Alfaro M."/>
            <person name="Sun H."/>
            <person name="Tritt A."/>
            <person name="Yoshinaga Y."/>
            <person name="Zwiers L.-H."/>
            <person name="Turgeon B."/>
            <person name="Goodwin S."/>
            <person name="Spatafora J."/>
            <person name="Crous P."/>
            <person name="Grigoriev I."/>
        </authorList>
    </citation>
    <scope>NUCLEOTIDE SEQUENCE</scope>
    <source>
        <strain evidence="9">CBS 116435</strain>
    </source>
</reference>
<dbReference type="GO" id="GO:0003677">
    <property type="term" value="F:DNA binding"/>
    <property type="evidence" value="ECO:0007669"/>
    <property type="project" value="UniProtKB-KW"/>
</dbReference>
<feature type="region of interest" description="Disordered" evidence="6">
    <location>
        <begin position="913"/>
        <end position="1006"/>
    </location>
</feature>
<evidence type="ECO:0000256" key="1">
    <source>
        <dbReference type="ARBA" id="ARBA00004123"/>
    </source>
</evidence>
<feature type="domain" description="B-block binding subunit of TFIIIC" evidence="7">
    <location>
        <begin position="134"/>
        <end position="202"/>
    </location>
</feature>
<feature type="compositionally biased region" description="Polar residues" evidence="6">
    <location>
        <begin position="984"/>
        <end position="999"/>
    </location>
</feature>
<feature type="domain" description="Transcription factor tau subunit sfc3/Tfc3 C-terminal" evidence="8">
    <location>
        <begin position="1800"/>
        <end position="2232"/>
    </location>
</feature>
<accession>A0A9P4QGU0</accession>
<feature type="region of interest" description="Disordered" evidence="6">
    <location>
        <begin position="1771"/>
        <end position="1802"/>
    </location>
</feature>
<dbReference type="EMBL" id="MU003770">
    <property type="protein sequence ID" value="KAF2724631.1"/>
    <property type="molecule type" value="Genomic_DNA"/>
</dbReference>
<feature type="compositionally biased region" description="Basic and acidic residues" evidence="6">
    <location>
        <begin position="685"/>
        <end position="725"/>
    </location>
</feature>
<dbReference type="OrthoDB" id="5403573at2759"/>
<evidence type="ECO:0000256" key="2">
    <source>
        <dbReference type="ARBA" id="ARBA00022553"/>
    </source>
</evidence>
<feature type="region of interest" description="Disordered" evidence="6">
    <location>
        <begin position="1412"/>
        <end position="1435"/>
    </location>
</feature>
<sequence length="2300" mass="258583">MASGFDELIDQLLHDIALSGPNGLGIEDLKSFVKQFYKSRIHGDDSTTSAVLPQDLLFADAPPPTVMPTVDDTLVDKLWRWLSAYSDINVIQPPNHNQSPLANGHSTGQRLAATEERIWHAIAGHGVDYKRVFPLEFAVLSVIAAHGPSGIVQPDIVRLTGQDKRSVPKRTDSLVQKGYITKEAVIAQSSKTSLLKLKRYASQREKGAFAIDHQGNQARIIHYATWYNETIRLLQDNNNIMALDDVRKGLNINNKKWETRAYFRCIRRLARVGCIRRIKAEIDHGDEIQHSGGRSRAKYARCIQLLHPPTEMDRNAFTGNDGSANKPYADDESGDEQDAEGVPDDEIEGFEEDVENAGTQIAPNPPGMWIRDRSMINRIYSLVHEAGVAGVTSSEVVRRLGGSNFRRPLDELMSRLSEAWHISQPPHLRHFGLIRDVVTDGRRNVFRLRTRPNFELAVADGEASWDAIHDFRKINAKKGKKVNEVPPQPPPDMDKWGFPKIPLQNFALKDSIAPLASCVDLLQGQTGTGQNTVVRHSATTRKQRKPRKALAVDLSDSELLVQLHQKAQPKRGRPTKEYNVAQKVAQSEENDKPGEITRRNIPRSVKVDYEDLVKFKVSVRTTAEKLAAAEQRLAHIRLPSRHPSPSVVVPSLETGVRSMNKKRKADELGESPTPKKRGRPTKAMLAERDRLKQEELEREKLRQERRDQERLERERIEEEQREMRQLSESNASLATGKSRAIQIEHELLSRSRPGVYVQPPGARTLRLEEIISQGRRGVLPKAKVVVFKSERLEQFDWFQKHSHHIKSEYRIVPNEDGTWQSRGISLEGFPTLHHGQRGVSTPQEVDTPTDADVEFVSNDVDPRDLATYSIQDERANVSKQVIEHEDAMQFNAAAQLDDQYMAEGSQVRSAAKVTGQNTSAATKVGDTQASVGQGDDTSAKTAGNASVSKPKKRGRPKKVKPVNRINEAAQRPVEITSDIELSTKVPQSQEATFNQTSSRDAVEDAAQGEPNVAFAANLASGPSTQSNINARQASENNESRLHTDTFAESSENPAGTIVQLSTMAAPSETALFGTTSHESAIGTDPTASITDLQDNAELSDSTDTDLVGGSEITPEMFYLGIMPKVNPEDIGLVDLQRTRIVMDTMKRCNGVFPGSREMWYPLISAWKQKYSHSVDRQTSARAVGNLLALGQLQQFIFKWKAKSGTSVDIRILALPGISSNDPRVRKAKQGMKDRYPAKYLPTECYIDPDLRLRAENFRLPFQSRSSKSQTTLTTDQEQNVPIRKFGSWVEEFPLDSTLSVKRPYFPGQSPPPSPQKISTPSRKKTRVPAQRERRRLSVVATATAESRQTVSTRRRRSGSVIEHDSSDGDASGIDDEQVQMQGMFQIDDYAHDPEAKFERTHEKGKLSRLFRLKNDPPDLQKPSSRFQKLSSSRSEPTSLLVTRRVLDRLPRGFPVLPYQRPMPLPPGLDGMGRHYETIVNYLPSMRAHSSLDPKVVNINTAVSVPIYRPQDLMPPPTLLPVLGQPSSMHSPVPSTHYPQHINTQGSEPYLASGSGFTNTYAPAQQRKKIDLRLQFKPQAQLQVFQETSGIFGDCGLPTCCTYELPALAFGRENKATADNPDLPQSLEDVLERDPTHRRLGQRLKVADEAWFFEQVDSVQDWESHVVENDIHLETSNFWIFINHRFVGGHIRPDNEYADLASTIFGEKKFVYVDEQSVGSGRLTQDADQAIRSSATSYIPSGEVLRMGIPRAGKTSLAHGTWNLAPAGRKRKSNTLNVQGGNGITSAEPSNKKQVTSYEPRQRRRGPFEEADRLIAALALVGAVCGGIQQNINWSIVSHAFEFKYNEDFLESKWIWLRRSRADEVKMLQHAIMEPFLEAYEKDELPPINFNRPEDTDWPALLKWAERFVKPPQKSNSPEISSLPASRELLNNRYKIREADKPYEVSRESYFTQTFDTHRAKLAHTYVYGRALPGASSSIAKKDDALMLAKSWIKANCSTKQAVYDHKRAAAKLGLLGPLLDTALSELVTEGVLVQEKPHRQLPGRNFHFSTTFLRLFQRWPKNTFNIPERFYLRDAAAAWHHVVEQLSQNDSYAMSPIVRDSEMIALTSLLSAGRIKAVSHFPERNDHYKAPFPRLTSMSYTDGTYDAKKIDRARLRFPLTYHKTDKFSTRHGLKPGVSIPLQPHVFGKEEYTRLPFWVDINGNLIDVQWDLVLRSVMHVVVFRPGCTAKSIETTHDGKLWEWEVDMVLGWMEKTGIIMRWGPGSEDDGAWKGGWRTTEDWPVAFSPEIAVWESPQRDDSK</sequence>
<feature type="region of interest" description="Disordered" evidence="6">
    <location>
        <begin position="638"/>
        <end position="737"/>
    </location>
</feature>
<feature type="compositionally biased region" description="Low complexity" evidence="6">
    <location>
        <begin position="1423"/>
        <end position="1434"/>
    </location>
</feature>
<feature type="compositionally biased region" description="Basic residues" evidence="6">
    <location>
        <begin position="949"/>
        <end position="961"/>
    </location>
</feature>
<dbReference type="InterPro" id="IPR007309">
    <property type="entry name" value="TFIIIC_Bblock-bd"/>
</dbReference>
<feature type="region of interest" description="Disordered" evidence="6">
    <location>
        <begin position="1019"/>
        <end position="1039"/>
    </location>
</feature>
<keyword evidence="4" id="KW-0804">Transcription</keyword>
<keyword evidence="3" id="KW-0238">DNA-binding</keyword>
<dbReference type="PANTHER" id="PTHR15180">
    <property type="entry name" value="GENERAL TRANSCRIPTION FACTOR 3C POLYPEPTIDE 1"/>
    <property type="match status" value="1"/>
</dbReference>
<feature type="compositionally biased region" description="Polar residues" evidence="6">
    <location>
        <begin position="1773"/>
        <end position="1798"/>
    </location>
</feature>
<keyword evidence="10" id="KW-1185">Reference proteome</keyword>
<evidence type="ECO:0000256" key="5">
    <source>
        <dbReference type="ARBA" id="ARBA00023242"/>
    </source>
</evidence>
<evidence type="ECO:0000256" key="4">
    <source>
        <dbReference type="ARBA" id="ARBA00023163"/>
    </source>
</evidence>
<evidence type="ECO:0000259" key="8">
    <source>
        <dbReference type="Pfam" id="PF20222"/>
    </source>
</evidence>
<dbReference type="InterPro" id="IPR044210">
    <property type="entry name" value="Tfc3-like"/>
</dbReference>
<evidence type="ECO:0008006" key="11">
    <source>
        <dbReference type="Google" id="ProtNLM"/>
    </source>
</evidence>
<dbReference type="GO" id="GO:0000127">
    <property type="term" value="C:transcription factor TFIIIC complex"/>
    <property type="evidence" value="ECO:0007669"/>
    <property type="project" value="InterPro"/>
</dbReference>
<comment type="subcellular location">
    <subcellularLocation>
        <location evidence="1">Nucleus</location>
    </subcellularLocation>
</comment>
<feature type="compositionally biased region" description="Basic residues" evidence="6">
    <location>
        <begin position="1321"/>
        <end position="1336"/>
    </location>
</feature>